<sequence>MNQEDTNNQTGKPGPGELTFHQLYSFLLFSGVSFVSIYLPLVLRETGYSPKDIGFLLSVYNIVGLATILLCGRLLDALRCYRTLIFTGLLLAAFAFSRLLFPGNLAGSLFLIILLATSFLPQGSLIDSYISARYQGLPQYYGRIRSMGSVGYIFFLGVAAVFEIFHPYDPWRLQTWVWGLFGLIILMFGGSSSASMRQIRAQAQAADIIPPDSAAKDTESASSSQKTGIRILGWPMIALLLSLIICWSIIMGINSNFLALYLREELHIRNINIFFIVATLSEIPIIFRSGRILYRKPLGWMLLLAFGAALLRLLTYATLPYALPILLSQLLHSAAYGLFHITVIALINHYFTKYRNTAIAIYAAIPTLSNSLGAMLGGILIQEFGFIGFFRTFLFLVLPIFIPIFLMRRRFLNL</sequence>
<feature type="transmembrane region" description="Helical" evidence="8">
    <location>
        <begin position="23"/>
        <end position="41"/>
    </location>
</feature>
<keyword evidence="6 8" id="KW-1133">Transmembrane helix</keyword>
<evidence type="ECO:0000313" key="10">
    <source>
        <dbReference type="EMBL" id="WGK69734.1"/>
    </source>
</evidence>
<organism evidence="10 11">
    <name type="scientific">Candidatus Haliotispira prima</name>
    <dbReference type="NCBI Taxonomy" id="3034016"/>
    <lineage>
        <taxon>Bacteria</taxon>
        <taxon>Pseudomonadati</taxon>
        <taxon>Spirochaetota</taxon>
        <taxon>Spirochaetia</taxon>
        <taxon>Spirochaetales</taxon>
        <taxon>Spirochaetaceae</taxon>
        <taxon>Candidatus Haliotispira</taxon>
    </lineage>
</organism>
<keyword evidence="4" id="KW-0997">Cell inner membrane</keyword>
<keyword evidence="7 8" id="KW-0472">Membrane</keyword>
<accession>A0ABY8MI85</accession>
<feature type="transmembrane region" description="Helical" evidence="8">
    <location>
        <begin position="83"/>
        <end position="101"/>
    </location>
</feature>
<evidence type="ECO:0000256" key="5">
    <source>
        <dbReference type="ARBA" id="ARBA00022692"/>
    </source>
</evidence>
<feature type="transmembrane region" description="Helical" evidence="8">
    <location>
        <begin position="299"/>
        <end position="319"/>
    </location>
</feature>
<evidence type="ECO:0000256" key="6">
    <source>
        <dbReference type="ARBA" id="ARBA00022989"/>
    </source>
</evidence>
<evidence type="ECO:0000256" key="7">
    <source>
        <dbReference type="ARBA" id="ARBA00023136"/>
    </source>
</evidence>
<proteinExistence type="predicted"/>
<dbReference type="InterPro" id="IPR036259">
    <property type="entry name" value="MFS_trans_sf"/>
</dbReference>
<dbReference type="InterPro" id="IPR024989">
    <property type="entry name" value="MFS_assoc_dom"/>
</dbReference>
<dbReference type="SUPFAM" id="SSF103473">
    <property type="entry name" value="MFS general substrate transporter"/>
    <property type="match status" value="1"/>
</dbReference>
<reference evidence="10 11" key="1">
    <citation type="submission" date="2023-04" db="EMBL/GenBank/DDBJ databases">
        <title>Spirochaete genome identified in red abalone sample constitutes a novel genus.</title>
        <authorList>
            <person name="Sharma S.P."/>
            <person name="Purcell C.M."/>
            <person name="Hyde J.R."/>
            <person name="Severin A.J."/>
        </authorList>
    </citation>
    <scope>NUCLEOTIDE SEQUENCE [LARGE SCALE GENOMIC DNA]</scope>
    <source>
        <strain evidence="10 11">SP-2023</strain>
    </source>
</reference>
<evidence type="ECO:0000256" key="3">
    <source>
        <dbReference type="ARBA" id="ARBA00022475"/>
    </source>
</evidence>
<feature type="transmembrane region" description="Helical" evidence="8">
    <location>
        <begin position="231"/>
        <end position="250"/>
    </location>
</feature>
<feature type="transmembrane region" description="Helical" evidence="8">
    <location>
        <begin position="387"/>
        <end position="406"/>
    </location>
</feature>
<keyword evidence="2" id="KW-0813">Transport</keyword>
<feature type="transmembrane region" description="Helical" evidence="8">
    <location>
        <begin position="325"/>
        <end position="347"/>
    </location>
</feature>
<keyword evidence="11" id="KW-1185">Reference proteome</keyword>
<evidence type="ECO:0000256" key="2">
    <source>
        <dbReference type="ARBA" id="ARBA00022448"/>
    </source>
</evidence>
<dbReference type="Proteomes" id="UP001228690">
    <property type="component" value="Chromosome"/>
</dbReference>
<feature type="transmembrane region" description="Helical" evidence="8">
    <location>
        <begin position="171"/>
        <end position="190"/>
    </location>
</feature>
<feature type="transmembrane region" description="Helical" evidence="8">
    <location>
        <begin position="107"/>
        <end position="126"/>
    </location>
</feature>
<evidence type="ECO:0000313" key="11">
    <source>
        <dbReference type="Proteomes" id="UP001228690"/>
    </source>
</evidence>
<evidence type="ECO:0000256" key="4">
    <source>
        <dbReference type="ARBA" id="ARBA00022519"/>
    </source>
</evidence>
<keyword evidence="3" id="KW-1003">Cell membrane</keyword>
<comment type="subcellular location">
    <subcellularLocation>
        <location evidence="1">Cell inner membrane</location>
        <topology evidence="1">Multi-pass membrane protein</topology>
    </subcellularLocation>
</comment>
<dbReference type="PANTHER" id="PTHR23522:SF10">
    <property type="entry name" value="3-PHENYLPROPIONIC ACID TRANSPORTER-RELATED"/>
    <property type="match status" value="1"/>
</dbReference>
<evidence type="ECO:0000256" key="8">
    <source>
        <dbReference type="SAM" id="Phobius"/>
    </source>
</evidence>
<name>A0ABY8MI85_9SPIO</name>
<feature type="transmembrane region" description="Helical" evidence="8">
    <location>
        <begin position="147"/>
        <end position="165"/>
    </location>
</feature>
<evidence type="ECO:0000259" key="9">
    <source>
        <dbReference type="Pfam" id="PF12832"/>
    </source>
</evidence>
<dbReference type="EMBL" id="CP123443">
    <property type="protein sequence ID" value="WGK69734.1"/>
    <property type="molecule type" value="Genomic_DNA"/>
</dbReference>
<feature type="transmembrane region" description="Helical" evidence="8">
    <location>
        <begin position="359"/>
        <end position="381"/>
    </location>
</feature>
<dbReference type="RefSeq" id="WP_326927920.1">
    <property type="nucleotide sequence ID" value="NZ_CP123443.1"/>
</dbReference>
<dbReference type="Pfam" id="PF12832">
    <property type="entry name" value="MFS_1_like"/>
    <property type="match status" value="1"/>
</dbReference>
<feature type="transmembrane region" description="Helical" evidence="8">
    <location>
        <begin position="270"/>
        <end position="287"/>
    </location>
</feature>
<protein>
    <submittedName>
        <fullName evidence="10">MFS transporter</fullName>
    </submittedName>
</protein>
<keyword evidence="5 8" id="KW-0812">Transmembrane</keyword>
<feature type="transmembrane region" description="Helical" evidence="8">
    <location>
        <begin position="53"/>
        <end position="71"/>
    </location>
</feature>
<dbReference type="Gene3D" id="1.20.1250.20">
    <property type="entry name" value="MFS general substrate transporter like domains"/>
    <property type="match status" value="2"/>
</dbReference>
<dbReference type="PANTHER" id="PTHR23522">
    <property type="entry name" value="BLL5896 PROTEIN"/>
    <property type="match status" value="1"/>
</dbReference>
<evidence type="ECO:0000256" key="1">
    <source>
        <dbReference type="ARBA" id="ARBA00004429"/>
    </source>
</evidence>
<gene>
    <name evidence="10" type="ORF">P0082_02400</name>
</gene>
<feature type="domain" description="Major facilitator superfamily associated" evidence="9">
    <location>
        <begin position="26"/>
        <end position="391"/>
    </location>
</feature>